<evidence type="ECO:0000313" key="1">
    <source>
        <dbReference type="EMBL" id="CAH0516297.1"/>
    </source>
</evidence>
<keyword evidence="2" id="KW-1185">Reference proteome</keyword>
<gene>
    <name evidence="1" type="ORF">PBS001_LOCUS2974</name>
</gene>
<reference evidence="1 2" key="1">
    <citation type="submission" date="2021-11" db="EMBL/GenBank/DDBJ databases">
        <authorList>
            <person name="Islam A."/>
            <person name="Islam S."/>
            <person name="Flora M.S."/>
            <person name="Rahman M."/>
            <person name="Ziaur R.M."/>
            <person name="Epstein J.H."/>
            <person name="Hassan M."/>
            <person name="Klassen M."/>
            <person name="Woodard K."/>
            <person name="Webb A."/>
            <person name="Webby R.J."/>
            <person name="El Zowalaty M.E."/>
        </authorList>
    </citation>
    <scope>NUCLEOTIDE SEQUENCE [LARGE SCALE GENOMIC DNA]</scope>
    <source>
        <strain evidence="1">Pbs1</strain>
    </source>
</reference>
<evidence type="ECO:0000313" key="2">
    <source>
        <dbReference type="Proteomes" id="UP001158986"/>
    </source>
</evidence>
<protein>
    <submittedName>
        <fullName evidence="1">Uncharacterized protein</fullName>
    </submittedName>
</protein>
<comment type="caution">
    <text evidence="1">The sequence shown here is derived from an EMBL/GenBank/DDBJ whole genome shotgun (WGS) entry which is preliminary data.</text>
</comment>
<accession>A0ABN8CTQ9</accession>
<name>A0ABN8CTQ9_9STRA</name>
<organism evidence="1 2">
    <name type="scientific">Peronospora belbahrii</name>
    <dbReference type="NCBI Taxonomy" id="622444"/>
    <lineage>
        <taxon>Eukaryota</taxon>
        <taxon>Sar</taxon>
        <taxon>Stramenopiles</taxon>
        <taxon>Oomycota</taxon>
        <taxon>Peronosporomycetes</taxon>
        <taxon>Peronosporales</taxon>
        <taxon>Peronosporaceae</taxon>
        <taxon>Peronospora</taxon>
    </lineage>
</organism>
<dbReference type="Proteomes" id="UP001158986">
    <property type="component" value="Unassembled WGS sequence"/>
</dbReference>
<proteinExistence type="predicted"/>
<sequence length="216" mass="25067">MGATASEQVATTPADKAVAPDVVSIATDLESWSNNNHPTAKVMKYVRNKAKKVFGSKTLSKEVEQWIKYIRLYNEQYPGDAINPAEIIMKVYNDKKLVQYVNSLQKYTTTKITLQQEQWLESKMHPDEVFHEMGLDKPLFTLLADTGRIRNWVAKMEQFTIQYPNINVTIRDLFPYGDKQVIDMLYFSRQLVIVERSYNHQLLLEVIGKHLLRKNL</sequence>
<dbReference type="EMBL" id="CAKLCB010000163">
    <property type="protein sequence ID" value="CAH0516297.1"/>
    <property type="molecule type" value="Genomic_DNA"/>
</dbReference>